<dbReference type="Pfam" id="PF11208">
    <property type="entry name" value="DUF2992"/>
    <property type="match status" value="1"/>
</dbReference>
<dbReference type="RefSeq" id="WP_097019124.1">
    <property type="nucleotide sequence ID" value="NZ_OBDZ01000030.1"/>
</dbReference>
<feature type="compositionally biased region" description="Basic residues" evidence="1">
    <location>
        <begin position="101"/>
        <end position="135"/>
    </location>
</feature>
<dbReference type="PIRSF" id="PIRSF021328">
    <property type="entry name" value="UCP021328"/>
    <property type="match status" value="1"/>
</dbReference>
<dbReference type="Proteomes" id="UP000219573">
    <property type="component" value="Unassembled WGS sequence"/>
</dbReference>
<organism evidence="2 3">
    <name type="scientific">Orenia metallireducens</name>
    <dbReference type="NCBI Taxonomy" id="1413210"/>
    <lineage>
        <taxon>Bacteria</taxon>
        <taxon>Bacillati</taxon>
        <taxon>Bacillota</taxon>
        <taxon>Clostridia</taxon>
        <taxon>Halanaerobiales</taxon>
        <taxon>Halobacteroidaceae</taxon>
        <taxon>Orenia</taxon>
    </lineage>
</organism>
<evidence type="ECO:0000313" key="2">
    <source>
        <dbReference type="EMBL" id="SNY42545.1"/>
    </source>
</evidence>
<protein>
    <recommendedName>
        <fullName evidence="4">DUF2992 domain-containing protein</fullName>
    </recommendedName>
</protein>
<evidence type="ECO:0008006" key="4">
    <source>
        <dbReference type="Google" id="ProtNLM"/>
    </source>
</evidence>
<reference evidence="3" key="1">
    <citation type="submission" date="2017-09" db="EMBL/GenBank/DDBJ databases">
        <authorList>
            <person name="Varghese N."/>
            <person name="Submissions S."/>
        </authorList>
    </citation>
    <scope>NUCLEOTIDE SEQUENCE [LARGE SCALE GENOMIC DNA]</scope>
    <source>
        <strain evidence="3">MSL47</strain>
    </source>
</reference>
<keyword evidence="3" id="KW-1185">Reference proteome</keyword>
<evidence type="ECO:0000313" key="3">
    <source>
        <dbReference type="Proteomes" id="UP000219573"/>
    </source>
</evidence>
<name>A0A285I3I4_9FIRM</name>
<dbReference type="OrthoDB" id="4570726at2"/>
<dbReference type="EMBL" id="OBDZ01000030">
    <property type="protein sequence ID" value="SNY42545.1"/>
    <property type="molecule type" value="Genomic_DNA"/>
</dbReference>
<dbReference type="InterPro" id="IPR016787">
    <property type="entry name" value="UCP021328"/>
</dbReference>
<accession>A0A285I3I4</accession>
<feature type="region of interest" description="Disordered" evidence="1">
    <location>
        <begin position="63"/>
        <end position="135"/>
    </location>
</feature>
<evidence type="ECO:0000256" key="1">
    <source>
        <dbReference type="SAM" id="MobiDB-lite"/>
    </source>
</evidence>
<proteinExistence type="predicted"/>
<gene>
    <name evidence="2" type="ORF">SAMN06265827_13029</name>
</gene>
<dbReference type="AlphaFoldDB" id="A0A285I3I4"/>
<feature type="compositionally biased region" description="Basic residues" evidence="1">
    <location>
        <begin position="63"/>
        <end position="82"/>
    </location>
</feature>
<sequence length="135" mass="16478">MITLTVFYEESFWVGVFEQKVDNKYQVAKNLFFSKPKDEEIYNFILEEYEDLQFSKPIPTTKVKKKKINPKRLQRKISKKMNKTGVGTKAQQALQQQREQNKKKKKQYKKKQKDRMQQRKFRLKQEKKKQKKKGR</sequence>